<evidence type="ECO:0000256" key="3">
    <source>
        <dbReference type="ARBA" id="ARBA00022840"/>
    </source>
</evidence>
<dbReference type="EMBL" id="UGRU01000001">
    <property type="protein sequence ID" value="SUA42777.1"/>
    <property type="molecule type" value="Genomic_DNA"/>
</dbReference>
<evidence type="ECO:0000313" key="5">
    <source>
        <dbReference type="EMBL" id="SUA42777.1"/>
    </source>
</evidence>
<dbReference type="GO" id="GO:0016787">
    <property type="term" value="F:hydrolase activity"/>
    <property type="evidence" value="ECO:0007669"/>
    <property type="project" value="UniProtKB-KW"/>
</dbReference>
<gene>
    <name evidence="5" type="ORF">NCTC13184_02136</name>
</gene>
<organism evidence="5 6">
    <name type="scientific">Nocardia africana</name>
    <dbReference type="NCBI Taxonomy" id="134964"/>
    <lineage>
        <taxon>Bacteria</taxon>
        <taxon>Bacillati</taxon>
        <taxon>Actinomycetota</taxon>
        <taxon>Actinomycetes</taxon>
        <taxon>Mycobacteriales</taxon>
        <taxon>Nocardiaceae</taxon>
        <taxon>Nocardia</taxon>
    </lineage>
</organism>
<dbReference type="SUPFAM" id="SSF50891">
    <property type="entry name" value="Cyclophilin-like"/>
    <property type="match status" value="1"/>
</dbReference>
<keyword evidence="1" id="KW-0547">Nucleotide-binding</keyword>
<dbReference type="InterPro" id="IPR052708">
    <property type="entry name" value="PxpC"/>
</dbReference>
<dbReference type="InterPro" id="IPR029000">
    <property type="entry name" value="Cyclophilin-like_dom_sf"/>
</dbReference>
<dbReference type="Gene3D" id="2.40.100.10">
    <property type="entry name" value="Cyclophilin-like"/>
    <property type="match status" value="1"/>
</dbReference>
<dbReference type="AlphaFoldDB" id="A0A378WPX5"/>
<dbReference type="PANTHER" id="PTHR43309">
    <property type="entry name" value="5-OXOPROLINASE SUBUNIT C"/>
    <property type="match status" value="1"/>
</dbReference>
<dbReference type="GO" id="GO:0005524">
    <property type="term" value="F:ATP binding"/>
    <property type="evidence" value="ECO:0007669"/>
    <property type="project" value="UniProtKB-KW"/>
</dbReference>
<feature type="domain" description="Carboxyltransferase" evidence="4">
    <location>
        <begin position="24"/>
        <end position="314"/>
    </location>
</feature>
<protein>
    <submittedName>
        <fullName evidence="5">Allophanate hydrolase subunit 2</fullName>
    </submittedName>
</protein>
<keyword evidence="2 5" id="KW-0378">Hydrolase</keyword>
<dbReference type="SMART" id="SM00797">
    <property type="entry name" value="AHS2"/>
    <property type="match status" value="1"/>
</dbReference>
<dbReference type="RefSeq" id="WP_062963127.1">
    <property type="nucleotide sequence ID" value="NZ_JAJFOE010000001.1"/>
</dbReference>
<evidence type="ECO:0000259" key="4">
    <source>
        <dbReference type="SMART" id="SM00797"/>
    </source>
</evidence>
<dbReference type="PANTHER" id="PTHR43309:SF3">
    <property type="entry name" value="5-OXOPROLINASE SUBUNIT C"/>
    <property type="match status" value="1"/>
</dbReference>
<name>A0A378WPX5_9NOCA</name>
<keyword evidence="3" id="KW-0067">ATP-binding</keyword>
<dbReference type="Proteomes" id="UP000255082">
    <property type="component" value="Unassembled WGS sequence"/>
</dbReference>
<evidence type="ECO:0000256" key="1">
    <source>
        <dbReference type="ARBA" id="ARBA00022741"/>
    </source>
</evidence>
<accession>A0A378WPX5</accession>
<evidence type="ECO:0000313" key="6">
    <source>
        <dbReference type="Proteomes" id="UP000255082"/>
    </source>
</evidence>
<sequence length="327" mass="33979">MHVEVVEPGLATTIQDLGRSGAYNVGIPPSGALDQTSAKIANLLVGNEIGAAVLEAPYLGPKLAFAGPAVVAVTGARADVLVNGVEAPAWESFQVEEGDVLSFGYVQAGARLYIAVAGGFDVPPVLGSRSTYGLGALGGFEGRTLRAGDALPVGAPPAEYVPRSVPEKARPTWARDVELRIVLGLYDYRLTADGRNTLLDTVWSLTPVADRTGFRYAGAKLDFEDREQPFGAGSDPSNIVDAGYPIGSIQVPSGSEPIILHRDAVSGGGYAMVGTVISVDMDLVGQSAPGTGTRFRAVSLDDALAARRRAQARFVALTNALTTDALT</sequence>
<proteinExistence type="predicted"/>
<evidence type="ECO:0000256" key="2">
    <source>
        <dbReference type="ARBA" id="ARBA00022801"/>
    </source>
</evidence>
<dbReference type="Pfam" id="PF02626">
    <property type="entry name" value="CT_A_B"/>
    <property type="match status" value="1"/>
</dbReference>
<dbReference type="NCBIfam" id="TIGR00724">
    <property type="entry name" value="urea_amlyse_rel"/>
    <property type="match status" value="1"/>
</dbReference>
<dbReference type="InterPro" id="IPR003778">
    <property type="entry name" value="CT_A_B"/>
</dbReference>
<reference evidence="5 6" key="1">
    <citation type="submission" date="2018-06" db="EMBL/GenBank/DDBJ databases">
        <authorList>
            <consortium name="Pathogen Informatics"/>
            <person name="Doyle S."/>
        </authorList>
    </citation>
    <scope>NUCLEOTIDE SEQUENCE [LARGE SCALE GENOMIC DNA]</scope>
    <source>
        <strain evidence="5 6">NCTC13184</strain>
    </source>
</reference>
<dbReference type="OrthoDB" id="9760256at2"/>